<evidence type="ECO:0000256" key="2">
    <source>
        <dbReference type="ARBA" id="ARBA00023125"/>
    </source>
</evidence>
<dbReference type="Gene3D" id="3.40.50.2300">
    <property type="match status" value="2"/>
</dbReference>
<dbReference type="Pfam" id="PF13377">
    <property type="entry name" value="Peripla_BP_3"/>
    <property type="match status" value="1"/>
</dbReference>
<keyword evidence="3" id="KW-0804">Transcription</keyword>
<keyword evidence="1" id="KW-0805">Transcription regulation</keyword>
<dbReference type="SUPFAM" id="SSF53822">
    <property type="entry name" value="Periplasmic binding protein-like I"/>
    <property type="match status" value="1"/>
</dbReference>
<dbReference type="PROSITE" id="PS50932">
    <property type="entry name" value="HTH_LACI_2"/>
    <property type="match status" value="1"/>
</dbReference>
<dbReference type="PANTHER" id="PTHR30146:SF109">
    <property type="entry name" value="HTH-TYPE TRANSCRIPTIONAL REGULATOR GALS"/>
    <property type="match status" value="1"/>
</dbReference>
<proteinExistence type="predicted"/>
<dbReference type="SMART" id="SM00354">
    <property type="entry name" value="HTH_LACI"/>
    <property type="match status" value="1"/>
</dbReference>
<feature type="domain" description="HTH lacI-type" evidence="4">
    <location>
        <begin position="11"/>
        <end position="65"/>
    </location>
</feature>
<evidence type="ECO:0000313" key="5">
    <source>
        <dbReference type="EMBL" id="OAZ42331.1"/>
    </source>
</evidence>
<organism evidence="5 6">
    <name type="scientific">Microbacterium arborescens</name>
    <dbReference type="NCBI Taxonomy" id="33883"/>
    <lineage>
        <taxon>Bacteria</taxon>
        <taxon>Bacillati</taxon>
        <taxon>Actinomycetota</taxon>
        <taxon>Actinomycetes</taxon>
        <taxon>Micrococcales</taxon>
        <taxon>Microbacteriaceae</taxon>
        <taxon>Microbacterium</taxon>
    </lineage>
</organism>
<evidence type="ECO:0000313" key="6">
    <source>
        <dbReference type="Proteomes" id="UP000093918"/>
    </source>
</evidence>
<dbReference type="SUPFAM" id="SSF47413">
    <property type="entry name" value="lambda repressor-like DNA-binding domains"/>
    <property type="match status" value="1"/>
</dbReference>
<dbReference type="InterPro" id="IPR028082">
    <property type="entry name" value="Peripla_BP_I"/>
</dbReference>
<evidence type="ECO:0000256" key="3">
    <source>
        <dbReference type="ARBA" id="ARBA00023163"/>
    </source>
</evidence>
<dbReference type="CDD" id="cd01392">
    <property type="entry name" value="HTH_LacI"/>
    <property type="match status" value="1"/>
</dbReference>
<dbReference type="Proteomes" id="UP000093918">
    <property type="component" value="Unassembled WGS sequence"/>
</dbReference>
<dbReference type="InterPro" id="IPR010982">
    <property type="entry name" value="Lambda_DNA-bd_dom_sf"/>
</dbReference>
<reference evidence="6" key="1">
    <citation type="submission" date="2016-06" db="EMBL/GenBank/DDBJ databases">
        <title>Genome sequencing of cellulolytic organisms.</title>
        <authorList>
            <person name="Bohra V."/>
            <person name="Dafale N.A."/>
            <person name="Purohit H.J."/>
        </authorList>
    </citation>
    <scope>NUCLEOTIDE SEQUENCE [LARGE SCALE GENOMIC DNA]</scope>
    <source>
        <strain evidence="6">ND21</strain>
    </source>
</reference>
<dbReference type="Pfam" id="PF00356">
    <property type="entry name" value="LacI"/>
    <property type="match status" value="1"/>
</dbReference>
<gene>
    <name evidence="5" type="ORF">A9Z40_01675</name>
</gene>
<evidence type="ECO:0000259" key="4">
    <source>
        <dbReference type="PROSITE" id="PS50932"/>
    </source>
</evidence>
<sequence>MPGKAVMGKRPTSRDVAARAGVSQSTVSQVFTGRAGISAATRERVLEAAREIDYRPNLAARSMRTTRTGRLAAVLPITAFHSAPLIAGTIERARAAGYDVEVQSIPNAPDQRRPRLLEMIDSRQFEGILCYAPVPGDDLVHVDPNVPVLTLAEFDDDMRVSGEMLDVHPLVSMVERLAELGHRRFLHITGARSYPSADARRRAYEATVARLGVQSVGVVEGDWSAQSGLDAIRSLDEGSLPLAVIAANDFIATGAIRGALERGWTVPGDVSVTGWDDSPTSAFQTPSLTSVSMDYVELGRRTADRLIALMRGDQPPSAAGPLQHVVWRESTAAPSS</sequence>
<dbReference type="Gene3D" id="1.10.260.40">
    <property type="entry name" value="lambda repressor-like DNA-binding domains"/>
    <property type="match status" value="1"/>
</dbReference>
<dbReference type="InterPro" id="IPR046335">
    <property type="entry name" value="LacI/GalR-like_sensor"/>
</dbReference>
<dbReference type="InterPro" id="IPR000843">
    <property type="entry name" value="HTH_LacI"/>
</dbReference>
<protein>
    <recommendedName>
        <fullName evidence="4">HTH lacI-type domain-containing protein</fullName>
    </recommendedName>
</protein>
<name>A0ABX2WJK5_9MICO</name>
<keyword evidence="6" id="KW-1185">Reference proteome</keyword>
<dbReference type="EMBL" id="LZEM01000012">
    <property type="protein sequence ID" value="OAZ42331.1"/>
    <property type="molecule type" value="Genomic_DNA"/>
</dbReference>
<dbReference type="PANTHER" id="PTHR30146">
    <property type="entry name" value="LACI-RELATED TRANSCRIPTIONAL REPRESSOR"/>
    <property type="match status" value="1"/>
</dbReference>
<keyword evidence="2" id="KW-0238">DNA-binding</keyword>
<comment type="caution">
    <text evidence="5">The sequence shown here is derived from an EMBL/GenBank/DDBJ whole genome shotgun (WGS) entry which is preliminary data.</text>
</comment>
<evidence type="ECO:0000256" key="1">
    <source>
        <dbReference type="ARBA" id="ARBA00023015"/>
    </source>
</evidence>
<accession>A0ABX2WJK5</accession>